<sequence>MDIDLVSPIPIPATAVEPPKPHTDDTTPFLGNPEFVAKSQEIQTTSLTLMNELSTVYAKALHSQELALIEAEDHVSGLMDKVAELRKKNKGLRGQNVKLSETAHRIGMIQKSIEAELAAPIKLEQQVPIKENAGSAAVSELGETDALMRDADNTNPLGNLEQEIERLQARFDELEEEGRRLGLQKTALRVHGHGDFSESVSKMRKIIAFSCQVPMDQIDQYLEPLLAALQSTV</sequence>
<keyword evidence="3" id="KW-1185">Reference proteome</keyword>
<reference evidence="2 3" key="1">
    <citation type="submission" date="2016-07" db="EMBL/GenBank/DDBJ databases">
        <title>Pervasive Adenine N6-methylation of Active Genes in Fungi.</title>
        <authorList>
            <consortium name="DOE Joint Genome Institute"/>
            <person name="Mondo S.J."/>
            <person name="Dannebaum R.O."/>
            <person name="Kuo R.C."/>
            <person name="Labutti K."/>
            <person name="Haridas S."/>
            <person name="Kuo A."/>
            <person name="Salamov A."/>
            <person name="Ahrendt S.R."/>
            <person name="Lipzen A."/>
            <person name="Sullivan W."/>
            <person name="Andreopoulos W.B."/>
            <person name="Clum A."/>
            <person name="Lindquist E."/>
            <person name="Daum C."/>
            <person name="Ramamoorthy G.K."/>
            <person name="Gryganskyi A."/>
            <person name="Culley D."/>
            <person name="Magnuson J.K."/>
            <person name="James T.Y."/>
            <person name="O'Malley M.A."/>
            <person name="Stajich J.E."/>
            <person name="Spatafora J.W."/>
            <person name="Visel A."/>
            <person name="Grigoriev I.V."/>
        </authorList>
    </citation>
    <scope>NUCLEOTIDE SEQUENCE [LARGE SCALE GENOMIC DNA]</scope>
    <source>
        <strain evidence="2 3">JEL800</strain>
    </source>
</reference>
<proteinExistence type="predicted"/>
<dbReference type="AlphaFoldDB" id="A0A1Y2CH47"/>
<dbReference type="EMBL" id="MCGO01000016">
    <property type="protein sequence ID" value="ORY46332.1"/>
    <property type="molecule type" value="Genomic_DNA"/>
</dbReference>
<dbReference type="OrthoDB" id="6718656at2759"/>
<protein>
    <submittedName>
        <fullName evidence="2">Uncharacterized protein</fullName>
    </submittedName>
</protein>
<evidence type="ECO:0000256" key="1">
    <source>
        <dbReference type="SAM" id="Coils"/>
    </source>
</evidence>
<evidence type="ECO:0000313" key="3">
    <source>
        <dbReference type="Proteomes" id="UP000193642"/>
    </source>
</evidence>
<comment type="caution">
    <text evidence="2">The sequence shown here is derived from an EMBL/GenBank/DDBJ whole genome shotgun (WGS) entry which is preliminary data.</text>
</comment>
<accession>A0A1Y2CH47</accession>
<evidence type="ECO:0000313" key="2">
    <source>
        <dbReference type="EMBL" id="ORY46332.1"/>
    </source>
</evidence>
<dbReference type="Proteomes" id="UP000193642">
    <property type="component" value="Unassembled WGS sequence"/>
</dbReference>
<feature type="coiled-coil region" evidence="1">
    <location>
        <begin position="157"/>
        <end position="184"/>
    </location>
</feature>
<feature type="coiled-coil region" evidence="1">
    <location>
        <begin position="68"/>
        <end position="102"/>
    </location>
</feature>
<gene>
    <name evidence="2" type="ORF">BCR33DRAFT_126477</name>
</gene>
<organism evidence="2 3">
    <name type="scientific">Rhizoclosmatium globosum</name>
    <dbReference type="NCBI Taxonomy" id="329046"/>
    <lineage>
        <taxon>Eukaryota</taxon>
        <taxon>Fungi</taxon>
        <taxon>Fungi incertae sedis</taxon>
        <taxon>Chytridiomycota</taxon>
        <taxon>Chytridiomycota incertae sedis</taxon>
        <taxon>Chytridiomycetes</taxon>
        <taxon>Chytridiales</taxon>
        <taxon>Chytriomycetaceae</taxon>
        <taxon>Rhizoclosmatium</taxon>
    </lineage>
</organism>
<name>A0A1Y2CH47_9FUNG</name>
<keyword evidence="1" id="KW-0175">Coiled coil</keyword>